<dbReference type="InterPro" id="IPR007267">
    <property type="entry name" value="GtrA_DPMS_TM"/>
</dbReference>
<keyword evidence="9" id="KW-1185">Reference proteome</keyword>
<comment type="subcellular location">
    <subcellularLocation>
        <location evidence="1">Membrane</location>
        <topology evidence="1">Multi-pass membrane protein</topology>
    </subcellularLocation>
</comment>
<feature type="domain" description="GtrA/DPMS transmembrane" evidence="7">
    <location>
        <begin position="10"/>
        <end position="121"/>
    </location>
</feature>
<dbReference type="PANTHER" id="PTHR38459">
    <property type="entry name" value="PROPHAGE BACTOPRENOL-LINKED GLUCOSE TRANSLOCASE HOMOLOG"/>
    <property type="match status" value="1"/>
</dbReference>
<evidence type="ECO:0000256" key="4">
    <source>
        <dbReference type="ARBA" id="ARBA00022989"/>
    </source>
</evidence>
<keyword evidence="5 6" id="KW-0472">Membrane</keyword>
<comment type="caution">
    <text evidence="8">The sequence shown here is derived from an EMBL/GenBank/DDBJ whole genome shotgun (WGS) entry which is preliminary data.</text>
</comment>
<keyword evidence="4 6" id="KW-1133">Transmembrane helix</keyword>
<feature type="transmembrane region" description="Helical" evidence="6">
    <location>
        <begin position="72"/>
        <end position="91"/>
    </location>
</feature>
<dbReference type="EMBL" id="JBHTMC010000024">
    <property type="protein sequence ID" value="MFD1264110.1"/>
    <property type="molecule type" value="Genomic_DNA"/>
</dbReference>
<dbReference type="RefSeq" id="WP_386040925.1">
    <property type="nucleotide sequence ID" value="NZ_JARQZE010000002.1"/>
</dbReference>
<evidence type="ECO:0000313" key="9">
    <source>
        <dbReference type="Proteomes" id="UP001597158"/>
    </source>
</evidence>
<evidence type="ECO:0000259" key="7">
    <source>
        <dbReference type="Pfam" id="PF04138"/>
    </source>
</evidence>
<evidence type="ECO:0000313" key="8">
    <source>
        <dbReference type="EMBL" id="MFD1264110.1"/>
    </source>
</evidence>
<keyword evidence="3 6" id="KW-0812">Transmembrane</keyword>
<feature type="transmembrane region" description="Helical" evidence="6">
    <location>
        <begin position="97"/>
        <end position="115"/>
    </location>
</feature>
<evidence type="ECO:0000256" key="6">
    <source>
        <dbReference type="SAM" id="Phobius"/>
    </source>
</evidence>
<protein>
    <submittedName>
        <fullName evidence="8">GtrA family protein</fullName>
    </submittedName>
</protein>
<evidence type="ECO:0000256" key="1">
    <source>
        <dbReference type="ARBA" id="ARBA00004141"/>
    </source>
</evidence>
<feature type="transmembrane region" description="Helical" evidence="6">
    <location>
        <begin position="9"/>
        <end position="32"/>
    </location>
</feature>
<dbReference type="Proteomes" id="UP001597158">
    <property type="component" value="Unassembled WGS sequence"/>
</dbReference>
<reference evidence="9" key="1">
    <citation type="journal article" date="2019" name="Int. J. Syst. Evol. Microbiol.">
        <title>The Global Catalogue of Microorganisms (GCM) 10K type strain sequencing project: providing services to taxonomists for standard genome sequencing and annotation.</title>
        <authorList>
            <consortium name="The Broad Institute Genomics Platform"/>
            <consortium name="The Broad Institute Genome Sequencing Center for Infectious Disease"/>
            <person name="Wu L."/>
            <person name="Ma J."/>
        </authorList>
    </citation>
    <scope>NUCLEOTIDE SEQUENCE [LARGE SCALE GENOMIC DNA]</scope>
    <source>
        <strain evidence="9">CCUG 48884</strain>
    </source>
</reference>
<accession>A0ABW3WFS0</accession>
<evidence type="ECO:0000256" key="2">
    <source>
        <dbReference type="ARBA" id="ARBA00009399"/>
    </source>
</evidence>
<gene>
    <name evidence="8" type="ORF">ACFQ4M_10995</name>
</gene>
<dbReference type="PANTHER" id="PTHR38459:SF1">
    <property type="entry name" value="PROPHAGE BACTOPRENOL-LINKED GLUCOSE TRANSLOCASE HOMOLOG"/>
    <property type="match status" value="1"/>
</dbReference>
<name>A0ABW3WFS0_9RHOO</name>
<dbReference type="Pfam" id="PF04138">
    <property type="entry name" value="GtrA_DPMS_TM"/>
    <property type="match status" value="1"/>
</dbReference>
<sequence>MNTLKEFKCYILTGISSTGVHILITLCCIELFKTPPPISNGIAFVFATIFSYLINSSWTFTKNINKSNFLKFLIVSLIGLLSILSATSVIQLLNIDYMFGLAFVVCIISPIIFALHKKWTFT</sequence>
<comment type="similarity">
    <text evidence="2">Belongs to the GtrA family.</text>
</comment>
<organism evidence="8 9">
    <name type="scientific">Thauera mechernichensis</name>
    <dbReference type="NCBI Taxonomy" id="82788"/>
    <lineage>
        <taxon>Bacteria</taxon>
        <taxon>Pseudomonadati</taxon>
        <taxon>Pseudomonadota</taxon>
        <taxon>Betaproteobacteria</taxon>
        <taxon>Rhodocyclales</taxon>
        <taxon>Zoogloeaceae</taxon>
        <taxon>Thauera</taxon>
    </lineage>
</organism>
<evidence type="ECO:0000256" key="3">
    <source>
        <dbReference type="ARBA" id="ARBA00022692"/>
    </source>
</evidence>
<dbReference type="InterPro" id="IPR051401">
    <property type="entry name" value="GtrA_CellWall_Glycosyl"/>
</dbReference>
<proteinExistence type="inferred from homology"/>
<evidence type="ECO:0000256" key="5">
    <source>
        <dbReference type="ARBA" id="ARBA00023136"/>
    </source>
</evidence>
<feature type="transmembrane region" description="Helical" evidence="6">
    <location>
        <begin position="38"/>
        <end position="60"/>
    </location>
</feature>